<evidence type="ECO:0000256" key="5">
    <source>
        <dbReference type="SAM" id="MobiDB-lite"/>
    </source>
</evidence>
<feature type="domain" description="ABC transporter" evidence="6">
    <location>
        <begin position="117"/>
        <end position="335"/>
    </location>
</feature>
<proteinExistence type="inferred from homology"/>
<dbReference type="AlphaFoldDB" id="A0A9D1W0P1"/>
<evidence type="ECO:0000259" key="6">
    <source>
        <dbReference type="PROSITE" id="PS50893"/>
    </source>
</evidence>
<feature type="region of interest" description="Disordered" evidence="5">
    <location>
        <begin position="1"/>
        <end position="48"/>
    </location>
</feature>
<reference evidence="7" key="1">
    <citation type="journal article" date="2021" name="PeerJ">
        <title>Extensive microbial diversity within the chicken gut microbiome revealed by metagenomics and culture.</title>
        <authorList>
            <person name="Gilroy R."/>
            <person name="Ravi A."/>
            <person name="Getino M."/>
            <person name="Pursley I."/>
            <person name="Horton D.L."/>
            <person name="Alikhan N.F."/>
            <person name="Baker D."/>
            <person name="Gharbi K."/>
            <person name="Hall N."/>
            <person name="Watson M."/>
            <person name="Adriaenssens E.M."/>
            <person name="Foster-Nyarko E."/>
            <person name="Jarju S."/>
            <person name="Secka A."/>
            <person name="Antonio M."/>
            <person name="Oren A."/>
            <person name="Chaudhuri R.R."/>
            <person name="La Ragione R."/>
            <person name="Hildebrand F."/>
            <person name="Pallen M.J."/>
        </authorList>
    </citation>
    <scope>NUCLEOTIDE SEQUENCE</scope>
    <source>
        <strain evidence="7">2189</strain>
    </source>
</reference>
<feature type="compositionally biased region" description="Low complexity" evidence="5">
    <location>
        <begin position="27"/>
        <end position="38"/>
    </location>
</feature>
<dbReference type="InterPro" id="IPR003439">
    <property type="entry name" value="ABC_transporter-like_ATP-bd"/>
</dbReference>
<organism evidence="7 8">
    <name type="scientific">Candidatus Borkfalkia faecavium</name>
    <dbReference type="NCBI Taxonomy" id="2838508"/>
    <lineage>
        <taxon>Bacteria</taxon>
        <taxon>Bacillati</taxon>
        <taxon>Bacillota</taxon>
        <taxon>Clostridia</taxon>
        <taxon>Christensenellales</taxon>
        <taxon>Christensenellaceae</taxon>
        <taxon>Candidatus Borkfalkia</taxon>
    </lineage>
</organism>
<gene>
    <name evidence="7" type="ORF">H9851_03725</name>
</gene>
<evidence type="ECO:0000256" key="3">
    <source>
        <dbReference type="ARBA" id="ARBA00022741"/>
    </source>
</evidence>
<reference evidence="7" key="2">
    <citation type="submission" date="2021-04" db="EMBL/GenBank/DDBJ databases">
        <authorList>
            <person name="Gilroy R."/>
        </authorList>
    </citation>
    <scope>NUCLEOTIDE SEQUENCE</scope>
    <source>
        <strain evidence="7">2189</strain>
    </source>
</reference>
<dbReference type="CDD" id="cd03220">
    <property type="entry name" value="ABC_KpsT_Wzt"/>
    <property type="match status" value="1"/>
</dbReference>
<dbReference type="SUPFAM" id="SSF52540">
    <property type="entry name" value="P-loop containing nucleoside triphosphate hydrolases"/>
    <property type="match status" value="1"/>
</dbReference>
<evidence type="ECO:0000313" key="8">
    <source>
        <dbReference type="Proteomes" id="UP000886847"/>
    </source>
</evidence>
<comment type="similarity">
    <text evidence="1">Belongs to the ABC transporter superfamily.</text>
</comment>
<dbReference type="InterPro" id="IPR017871">
    <property type="entry name" value="ABC_transporter-like_CS"/>
</dbReference>
<keyword evidence="2" id="KW-0813">Transport</keyword>
<keyword evidence="4 7" id="KW-0067">ATP-binding</keyword>
<evidence type="ECO:0000256" key="2">
    <source>
        <dbReference type="ARBA" id="ARBA00022448"/>
    </source>
</evidence>
<dbReference type="PANTHER" id="PTHR46743">
    <property type="entry name" value="TEICHOIC ACIDS EXPORT ATP-BINDING PROTEIN TAGH"/>
    <property type="match status" value="1"/>
</dbReference>
<sequence>MEQKTNGIPAQRAAAAGGMDAKKIETAPQGAPAQAAPQDVRQAAQAQSRGPVMRFASRILPECLKKPLRKLRDSAAARRAAKEKPPMPEGVVLEASHVTMKFTKYEVGVNSLKEWVVRALKGDLKREKFVCLKDISFQVHKGEAVALIGRNGVGKSTLLKIVSGIMEPTEGYARFDGRISPLLRLGAGFDGNATGMENIFLNAAIMGYTKEEIEAKLPDILDFAELGDFIYSPVKTYSSGMMARLGFSIAINMESEIMLIDEILSVGDAAFSKKCTARLTELRKKGLTFLIVSHGGIVRKLCDRAIWIERGRVVMDGKASDVFDCYSAYMTDPSHAQLSFIQAPQEISAAASKK</sequence>
<keyword evidence="3" id="KW-0547">Nucleotide-binding</keyword>
<dbReference type="GO" id="GO:0016020">
    <property type="term" value="C:membrane"/>
    <property type="evidence" value="ECO:0007669"/>
    <property type="project" value="InterPro"/>
</dbReference>
<dbReference type="GO" id="GO:0005524">
    <property type="term" value="F:ATP binding"/>
    <property type="evidence" value="ECO:0007669"/>
    <property type="project" value="UniProtKB-KW"/>
</dbReference>
<dbReference type="EMBL" id="DXEW01000020">
    <property type="protein sequence ID" value="HIX50373.1"/>
    <property type="molecule type" value="Genomic_DNA"/>
</dbReference>
<dbReference type="PROSITE" id="PS00211">
    <property type="entry name" value="ABC_TRANSPORTER_1"/>
    <property type="match status" value="1"/>
</dbReference>
<dbReference type="InterPro" id="IPR003593">
    <property type="entry name" value="AAA+_ATPase"/>
</dbReference>
<dbReference type="Gene3D" id="3.40.50.300">
    <property type="entry name" value="P-loop containing nucleotide triphosphate hydrolases"/>
    <property type="match status" value="1"/>
</dbReference>
<evidence type="ECO:0000313" key="7">
    <source>
        <dbReference type="EMBL" id="HIX50373.1"/>
    </source>
</evidence>
<comment type="caution">
    <text evidence="7">The sequence shown here is derived from an EMBL/GenBank/DDBJ whole genome shotgun (WGS) entry which is preliminary data.</text>
</comment>
<dbReference type="InterPro" id="IPR015860">
    <property type="entry name" value="ABC_transpr_TagH-like"/>
</dbReference>
<dbReference type="InterPro" id="IPR027417">
    <property type="entry name" value="P-loop_NTPase"/>
</dbReference>
<dbReference type="GO" id="GO:0140359">
    <property type="term" value="F:ABC-type transporter activity"/>
    <property type="evidence" value="ECO:0007669"/>
    <property type="project" value="InterPro"/>
</dbReference>
<dbReference type="InterPro" id="IPR050683">
    <property type="entry name" value="Bact_Polysacc_Export_ATP-bd"/>
</dbReference>
<dbReference type="Proteomes" id="UP000886847">
    <property type="component" value="Unassembled WGS sequence"/>
</dbReference>
<dbReference type="SMART" id="SM00382">
    <property type="entry name" value="AAA"/>
    <property type="match status" value="1"/>
</dbReference>
<accession>A0A9D1W0P1</accession>
<protein>
    <submittedName>
        <fullName evidence="7">ABC transporter ATP-binding protein</fullName>
    </submittedName>
</protein>
<dbReference type="Pfam" id="PF00005">
    <property type="entry name" value="ABC_tran"/>
    <property type="match status" value="1"/>
</dbReference>
<name>A0A9D1W0P1_9FIRM</name>
<dbReference type="PROSITE" id="PS50893">
    <property type="entry name" value="ABC_TRANSPORTER_2"/>
    <property type="match status" value="1"/>
</dbReference>
<evidence type="ECO:0000256" key="4">
    <source>
        <dbReference type="ARBA" id="ARBA00022840"/>
    </source>
</evidence>
<feature type="compositionally biased region" description="Low complexity" evidence="5">
    <location>
        <begin position="7"/>
        <end position="19"/>
    </location>
</feature>
<dbReference type="PANTHER" id="PTHR46743:SF2">
    <property type="entry name" value="TEICHOIC ACIDS EXPORT ATP-BINDING PROTEIN TAGH"/>
    <property type="match status" value="1"/>
</dbReference>
<dbReference type="GO" id="GO:0016887">
    <property type="term" value="F:ATP hydrolysis activity"/>
    <property type="evidence" value="ECO:0007669"/>
    <property type="project" value="InterPro"/>
</dbReference>
<evidence type="ECO:0000256" key="1">
    <source>
        <dbReference type="ARBA" id="ARBA00005417"/>
    </source>
</evidence>